<dbReference type="InterPro" id="IPR036728">
    <property type="entry name" value="PBP_GOBP_sf"/>
</dbReference>
<dbReference type="Proteomes" id="UP000324832">
    <property type="component" value="Unassembled WGS sequence"/>
</dbReference>
<accession>A0A5E4Q3V9</accession>
<dbReference type="AlphaFoldDB" id="A0A5E4Q3V9"/>
<sequence length="128" mass="14622">MVHQLKLCLYVLVLIYPAMAQVQRESSIKAVVHKALKSMARDCMNSVNATETDLEYVRKDPPFPEKASCIISCLLKKIGIIHEDKYSKKGFMMAVTPLLFLNSKKMDHMKNVSENCDNEYAPELHFKS</sequence>
<evidence type="ECO:0000313" key="3">
    <source>
        <dbReference type="Proteomes" id="UP000324832"/>
    </source>
</evidence>
<name>A0A5E4Q3V9_9NEOP</name>
<dbReference type="GO" id="GO:0005549">
    <property type="term" value="F:odorant binding"/>
    <property type="evidence" value="ECO:0007669"/>
    <property type="project" value="InterPro"/>
</dbReference>
<reference evidence="2 3" key="1">
    <citation type="submission" date="2017-07" db="EMBL/GenBank/DDBJ databases">
        <authorList>
            <person name="Talla V."/>
            <person name="Backstrom N."/>
        </authorList>
    </citation>
    <scope>NUCLEOTIDE SEQUENCE [LARGE SCALE GENOMIC DNA]</scope>
</reference>
<feature type="signal peptide" evidence="1">
    <location>
        <begin position="1"/>
        <end position="20"/>
    </location>
</feature>
<dbReference type="InterPro" id="IPR006170">
    <property type="entry name" value="PBP/GOBP"/>
</dbReference>
<dbReference type="SUPFAM" id="SSF47565">
    <property type="entry name" value="Insect pheromone/odorant-binding proteins"/>
    <property type="match status" value="1"/>
</dbReference>
<evidence type="ECO:0000256" key="1">
    <source>
        <dbReference type="SAM" id="SignalP"/>
    </source>
</evidence>
<feature type="chain" id="PRO_5022972997" evidence="1">
    <location>
        <begin position="21"/>
        <end position="128"/>
    </location>
</feature>
<protein>
    <submittedName>
        <fullName evidence="2">Uncharacterized protein</fullName>
    </submittedName>
</protein>
<evidence type="ECO:0000313" key="2">
    <source>
        <dbReference type="EMBL" id="VVC92959.1"/>
    </source>
</evidence>
<dbReference type="Gene3D" id="1.10.238.20">
    <property type="entry name" value="Pheromone/general odorant binding protein domain"/>
    <property type="match status" value="1"/>
</dbReference>
<keyword evidence="1" id="KW-0732">Signal</keyword>
<gene>
    <name evidence="2" type="ORF">LSINAPIS_LOCUS5262</name>
</gene>
<dbReference type="Pfam" id="PF01395">
    <property type="entry name" value="PBP_GOBP"/>
    <property type="match status" value="1"/>
</dbReference>
<dbReference type="CDD" id="cd23992">
    <property type="entry name" value="PBP_GOBP"/>
    <property type="match status" value="1"/>
</dbReference>
<dbReference type="EMBL" id="FZQP02001460">
    <property type="protein sequence ID" value="VVC92959.1"/>
    <property type="molecule type" value="Genomic_DNA"/>
</dbReference>
<keyword evidence="3" id="KW-1185">Reference proteome</keyword>
<organism evidence="2 3">
    <name type="scientific">Leptidea sinapis</name>
    <dbReference type="NCBI Taxonomy" id="189913"/>
    <lineage>
        <taxon>Eukaryota</taxon>
        <taxon>Metazoa</taxon>
        <taxon>Ecdysozoa</taxon>
        <taxon>Arthropoda</taxon>
        <taxon>Hexapoda</taxon>
        <taxon>Insecta</taxon>
        <taxon>Pterygota</taxon>
        <taxon>Neoptera</taxon>
        <taxon>Endopterygota</taxon>
        <taxon>Lepidoptera</taxon>
        <taxon>Glossata</taxon>
        <taxon>Ditrysia</taxon>
        <taxon>Papilionoidea</taxon>
        <taxon>Pieridae</taxon>
        <taxon>Dismorphiinae</taxon>
        <taxon>Leptidea</taxon>
    </lineage>
</organism>
<proteinExistence type="predicted"/>